<keyword evidence="2" id="KW-0472">Membrane</keyword>
<keyword evidence="4" id="KW-0378">Hydrolase</keyword>
<dbReference type="PANTHER" id="PTHR41775">
    <property type="entry name" value="SECRETED PROTEIN-RELATED"/>
    <property type="match status" value="1"/>
</dbReference>
<dbReference type="HOGENOM" id="CLU_365492_0_0_9"/>
<evidence type="ECO:0000256" key="2">
    <source>
        <dbReference type="SAM" id="Phobius"/>
    </source>
</evidence>
<dbReference type="GO" id="GO:0008237">
    <property type="term" value="F:metallopeptidase activity"/>
    <property type="evidence" value="ECO:0007669"/>
    <property type="project" value="UniProtKB-KW"/>
</dbReference>
<organism evidence="4 5">
    <name type="scientific">Anaerofustis stercorihominis DSM 17244</name>
    <dbReference type="NCBI Taxonomy" id="445971"/>
    <lineage>
        <taxon>Bacteria</taxon>
        <taxon>Bacillati</taxon>
        <taxon>Bacillota</taxon>
        <taxon>Clostridia</taxon>
        <taxon>Eubacteriales</taxon>
        <taxon>Eubacteriaceae</taxon>
        <taxon>Anaerofustis</taxon>
    </lineage>
</organism>
<reference evidence="4" key="1">
    <citation type="submission" date="2008-01" db="EMBL/GenBank/DDBJ databases">
        <authorList>
            <person name="Fulton L."/>
            <person name="Clifton S."/>
            <person name="Fulton B."/>
            <person name="Xu J."/>
            <person name="Minx P."/>
            <person name="Pepin K.H."/>
            <person name="Johnson M."/>
            <person name="Thiruvilangam P."/>
            <person name="Bhonagiri V."/>
            <person name="Nash W.E."/>
            <person name="Mardis E.R."/>
            <person name="Wilson R.K."/>
        </authorList>
    </citation>
    <scope>NUCLEOTIDE SEQUENCE [LARGE SCALE GENOMIC DNA]</scope>
    <source>
        <strain evidence="4">DSM 17244</strain>
    </source>
</reference>
<protein>
    <submittedName>
        <fullName evidence="4">M6 family metalloprotease domain protein</fullName>
        <ecNumber evidence="4">3.4.24.-</ecNumber>
    </submittedName>
</protein>
<dbReference type="GO" id="GO:0006508">
    <property type="term" value="P:proteolysis"/>
    <property type="evidence" value="ECO:0007669"/>
    <property type="project" value="UniProtKB-KW"/>
</dbReference>
<dbReference type="PANTHER" id="PTHR41775:SF1">
    <property type="entry name" value="PEPTIDASE M6-LIKE DOMAIN-CONTAINING PROTEIN"/>
    <property type="match status" value="1"/>
</dbReference>
<feature type="compositionally biased region" description="Low complexity" evidence="1">
    <location>
        <begin position="710"/>
        <end position="731"/>
    </location>
</feature>
<proteinExistence type="predicted"/>
<name>B1CC32_9FIRM</name>
<dbReference type="EMBL" id="ABIL02000006">
    <property type="protein sequence ID" value="EDS71829.1"/>
    <property type="molecule type" value="Genomic_DNA"/>
</dbReference>
<evidence type="ECO:0000313" key="4">
    <source>
        <dbReference type="EMBL" id="EDS71829.1"/>
    </source>
</evidence>
<accession>B1CC32</accession>
<feature type="region of interest" description="Disordered" evidence="1">
    <location>
        <begin position="706"/>
        <end position="733"/>
    </location>
</feature>
<comment type="caution">
    <text evidence="4">The sequence shown here is derived from an EMBL/GenBank/DDBJ whole genome shotgun (WGS) entry which is preliminary data.</text>
</comment>
<dbReference type="EC" id="3.4.24.-" evidence="4"/>
<keyword evidence="5" id="KW-1185">Reference proteome</keyword>
<gene>
    <name evidence="4" type="ORF">ANASTE_01532</name>
</gene>
<evidence type="ECO:0000313" key="5">
    <source>
        <dbReference type="Proteomes" id="UP000005178"/>
    </source>
</evidence>
<feature type="transmembrane region" description="Helical" evidence="2">
    <location>
        <begin position="738"/>
        <end position="757"/>
    </location>
</feature>
<dbReference type="InterPro" id="IPR008757">
    <property type="entry name" value="Peptidase_M6-like_domain"/>
</dbReference>
<dbReference type="SUPFAM" id="SSF55486">
    <property type="entry name" value="Metalloproteases ('zincins'), catalytic domain"/>
    <property type="match status" value="1"/>
</dbReference>
<keyword evidence="4" id="KW-0645">Protease</keyword>
<keyword evidence="2" id="KW-1133">Transmembrane helix</keyword>
<dbReference type="Pfam" id="PF05547">
    <property type="entry name" value="Peptidase_M6"/>
    <property type="match status" value="1"/>
</dbReference>
<evidence type="ECO:0000259" key="3">
    <source>
        <dbReference type="Pfam" id="PF05547"/>
    </source>
</evidence>
<sequence length="763" mass="86848">MVKEYQRNVITKRGNFMKNILTNKKIFFTFLFAVLSLFITFNSVFAVTAYPYKSIISQPDGTNFNAYFKGDEYFSYYIDENNNVIVKDDEDNTWKYVINENDKLALGSNVAVNAKNIKSSKDKNIKASVFKNDTKKKEYLKLQEKNSTLRKRETPDPIDLSKVPISKSSKTYKGLKDKNSTTRELPMVIIDVSFQDIETENTEKWYDTIYNDPNGIIAYYKEVSNDKFTVAPVKETNTTHPGTIKVKLDRNHGNRGADFVSDDFDKAIQESLTKAGSTINFKDYDINKNGKIYNNELAVVIIFAGYEAAVPDPAEPNFWASQTTYWEPYLNANDTYIMNFVGFAEKLKQTTSPDEAMNGISTLCHELGHYIGLPDLYDVDYDAGVWSDFANVEYLSLMDGGNWAFEKHEGYVKTKYIPSHLDALSKWMLGYYDESYINKSGEYTLHTASDKDKYNFYIIPTNDANKYFIIENRQFKNFDRVLGPSYKATYGLDRCDPGIVIYRVDSKIIYENYNTNTVNSSYHSPGLSVIKPFGTTHSFPSPMWSDFIYNLNDPENFEKVPYMGMLGREPGYRTDTGIKIDTNISSSDEMTIKVELPNAKVSSIKAKNPDLNNKGGKVSFSVKGKNFYGDMTLSVFDKNGNKINEDWANKVIKNEDVYNITTRNAAINFPENATKVNKNYFVKASFNNGKTYDKVASNLTVKTSYKKQENSNSDKSNISINKNSKSPNSAKTSDEENMNVWFIILSISVLGVIGIGFKLRRNA</sequence>
<keyword evidence="2" id="KW-0812">Transmembrane</keyword>
<feature type="domain" description="Peptidase M6-like" evidence="3">
    <location>
        <begin position="342"/>
        <end position="405"/>
    </location>
</feature>
<evidence type="ECO:0000256" key="1">
    <source>
        <dbReference type="SAM" id="MobiDB-lite"/>
    </source>
</evidence>
<dbReference type="AlphaFoldDB" id="B1CC32"/>
<dbReference type="Proteomes" id="UP000005178">
    <property type="component" value="Unassembled WGS sequence"/>
</dbReference>
<keyword evidence="4" id="KW-0482">Metalloprotease</keyword>
<reference evidence="4" key="2">
    <citation type="submission" date="2013-08" db="EMBL/GenBank/DDBJ databases">
        <title>Draft genome sequence of Anaerofustis stercorihominis (DSM 17244).</title>
        <authorList>
            <person name="Sudarsanam P."/>
            <person name="Ley R."/>
            <person name="Guruge J."/>
            <person name="Turnbaugh P.J."/>
            <person name="Mahowald M."/>
            <person name="Liep D."/>
            <person name="Gordon J."/>
        </authorList>
    </citation>
    <scope>NUCLEOTIDE SEQUENCE</scope>
    <source>
        <strain evidence="4">DSM 17244</strain>
    </source>
</reference>
<dbReference type="eggNOG" id="COG4412">
    <property type="taxonomic scope" value="Bacteria"/>
</dbReference>